<comment type="caution">
    <text evidence="1">The sequence shown here is derived from an EMBL/GenBank/DDBJ whole genome shotgun (WGS) entry which is preliminary data.</text>
</comment>
<gene>
    <name evidence="1" type="ORF">E6C64_05520</name>
</gene>
<dbReference type="AlphaFoldDB" id="A0A4V3WTE4"/>
<dbReference type="Pfam" id="PF13618">
    <property type="entry name" value="Gluconate_2-dh3"/>
    <property type="match status" value="1"/>
</dbReference>
<keyword evidence="2" id="KW-1185">Reference proteome</keyword>
<sequence length="187" mass="20000">MAFDHREGGPATNPYAPLMGRTFVDLDETGAVTVLDEDRAATLGGWVARLIPGNASWPSAAELDTVAYIDAILRKAPTLRPVILGGIDALDAAARSAHGAAFTALGGDQQVELMRGIEATGAPEAFSVVFELTYEAYYRDPGVQAIVKERTGFDVRNTVVGKPMKPFPVERLATISTRPDHFRSLSA</sequence>
<dbReference type="EMBL" id="SSSM01000003">
    <property type="protein sequence ID" value="THG31537.1"/>
    <property type="molecule type" value="Genomic_DNA"/>
</dbReference>
<evidence type="ECO:0000313" key="2">
    <source>
        <dbReference type="Proteomes" id="UP000309133"/>
    </source>
</evidence>
<organism evidence="1 2">
    <name type="scientific">Naasia lichenicola</name>
    <dbReference type="NCBI Taxonomy" id="2565933"/>
    <lineage>
        <taxon>Bacteria</taxon>
        <taxon>Bacillati</taxon>
        <taxon>Actinomycetota</taxon>
        <taxon>Actinomycetes</taxon>
        <taxon>Micrococcales</taxon>
        <taxon>Microbacteriaceae</taxon>
        <taxon>Naasia</taxon>
    </lineage>
</organism>
<dbReference type="Proteomes" id="UP000309133">
    <property type="component" value="Unassembled WGS sequence"/>
</dbReference>
<protein>
    <submittedName>
        <fullName evidence="1">Gluconate 2-dehydrogenase subunit 3 family protein</fullName>
    </submittedName>
</protein>
<dbReference type="RefSeq" id="WP_136426657.1">
    <property type="nucleotide sequence ID" value="NZ_SSSM01000003.1"/>
</dbReference>
<name>A0A4V3WTE4_9MICO</name>
<proteinExistence type="predicted"/>
<evidence type="ECO:0000313" key="1">
    <source>
        <dbReference type="EMBL" id="THG31537.1"/>
    </source>
</evidence>
<dbReference type="InterPro" id="IPR027056">
    <property type="entry name" value="Gluconate_2DH_su3"/>
</dbReference>
<dbReference type="OrthoDB" id="7350007at2"/>
<accession>A0A4V3WTE4</accession>
<reference evidence="1 2" key="1">
    <citation type="submission" date="2019-04" db="EMBL/GenBank/DDBJ databases">
        <authorList>
            <person name="Jiang L."/>
        </authorList>
    </citation>
    <scope>NUCLEOTIDE SEQUENCE [LARGE SCALE GENOMIC DNA]</scope>
    <source>
        <strain evidence="1 2">YIM 131853</strain>
    </source>
</reference>